<evidence type="ECO:0000256" key="2">
    <source>
        <dbReference type="ARBA" id="ARBA00022723"/>
    </source>
</evidence>
<dbReference type="RefSeq" id="WP_022454837.1">
    <property type="nucleotide sequence ID" value="NZ_JAKZMM010000028.1"/>
</dbReference>
<evidence type="ECO:0000259" key="5">
    <source>
        <dbReference type="PROSITE" id="PS51379"/>
    </source>
</evidence>
<name>A0ABT0C3K0_9BACT</name>
<proteinExistence type="predicted"/>
<keyword evidence="3" id="KW-0408">Iron</keyword>
<keyword evidence="4" id="KW-0411">Iron-sulfur</keyword>
<dbReference type="Proteomes" id="UP001165444">
    <property type="component" value="Unassembled WGS sequence"/>
</dbReference>
<evidence type="ECO:0000256" key="3">
    <source>
        <dbReference type="ARBA" id="ARBA00023004"/>
    </source>
</evidence>
<dbReference type="Gene3D" id="3.30.70.20">
    <property type="match status" value="1"/>
</dbReference>
<comment type="caution">
    <text evidence="6">The sequence shown here is derived from an EMBL/GenBank/DDBJ whole genome shotgun (WGS) entry which is preliminary data.</text>
</comment>
<keyword evidence="2" id="KW-0479">Metal-binding</keyword>
<dbReference type="InterPro" id="IPR017896">
    <property type="entry name" value="4Fe4S_Fe-S-bd"/>
</dbReference>
<sequence length="261" mass="28666">MNYKHVHVIYFSPTHTSAKIAHAIVEGMGAVSFSESDLTYEMPDSEEVVERELTVVAVPVYGGRVADTAIERLKKFVGKDSPVVPVVVYGNRDYEDALLELSDLLVQQGFTLLAAAAFVGEHSFSTSQYPVASGRPDQKDHDEAFLFGQHALEKLEACSSLESLSSLQIKGNRPYKEKKPSAPAAPLVDASRCNLCGHCIGVCPVSAISIVNDEMYSDPTRCIKCCACVKECPEEARTFPNPFAEYLYKNFSARKAPEMFL</sequence>
<protein>
    <submittedName>
        <fullName evidence="6">4Fe-4S binding protein</fullName>
    </submittedName>
</protein>
<evidence type="ECO:0000313" key="7">
    <source>
        <dbReference type="Proteomes" id="UP001165444"/>
    </source>
</evidence>
<dbReference type="Pfam" id="PF13237">
    <property type="entry name" value="Fer4_10"/>
    <property type="match status" value="1"/>
</dbReference>
<dbReference type="InterPro" id="IPR050572">
    <property type="entry name" value="Fe-S_Ferredoxin"/>
</dbReference>
<keyword evidence="1" id="KW-0004">4Fe-4S</keyword>
<dbReference type="EMBL" id="JAKZMM010000028">
    <property type="protein sequence ID" value="MCJ2381181.1"/>
    <property type="molecule type" value="Genomic_DNA"/>
</dbReference>
<dbReference type="Gene3D" id="3.40.50.360">
    <property type="match status" value="1"/>
</dbReference>
<dbReference type="SUPFAM" id="SSF52218">
    <property type="entry name" value="Flavoproteins"/>
    <property type="match status" value="1"/>
</dbReference>
<feature type="domain" description="4Fe-4S ferredoxin-type" evidence="5">
    <location>
        <begin position="218"/>
        <end position="242"/>
    </location>
</feature>
<accession>A0ABT0C3K0</accession>
<keyword evidence="7" id="KW-1185">Reference proteome</keyword>
<dbReference type="InterPro" id="IPR029039">
    <property type="entry name" value="Flavoprotein-like_sf"/>
</dbReference>
<dbReference type="PANTHER" id="PTHR43687:SF1">
    <property type="entry name" value="FERREDOXIN III"/>
    <property type="match status" value="1"/>
</dbReference>
<dbReference type="PANTHER" id="PTHR43687">
    <property type="entry name" value="ADENYLYLSULFATE REDUCTASE, BETA SUBUNIT"/>
    <property type="match status" value="1"/>
</dbReference>
<evidence type="ECO:0000313" key="6">
    <source>
        <dbReference type="EMBL" id="MCJ2381181.1"/>
    </source>
</evidence>
<reference evidence="6 7" key="1">
    <citation type="submission" date="2022-03" db="EMBL/GenBank/DDBJ databases">
        <title>Parabacteroides sp. nov. isolated from swine feces.</title>
        <authorList>
            <person name="Bak J.E."/>
        </authorList>
    </citation>
    <scope>NUCLEOTIDE SEQUENCE [LARGE SCALE GENOMIC DNA]</scope>
    <source>
        <strain evidence="6 7">AGMB00274</strain>
    </source>
</reference>
<dbReference type="SUPFAM" id="SSF54862">
    <property type="entry name" value="4Fe-4S ferredoxins"/>
    <property type="match status" value="1"/>
</dbReference>
<organism evidence="6 7">
    <name type="scientific">Parabacteroides faecalis</name>
    <dbReference type="NCBI Taxonomy" id="2924040"/>
    <lineage>
        <taxon>Bacteria</taxon>
        <taxon>Pseudomonadati</taxon>
        <taxon>Bacteroidota</taxon>
        <taxon>Bacteroidia</taxon>
        <taxon>Bacteroidales</taxon>
        <taxon>Tannerellaceae</taxon>
        <taxon>Parabacteroides</taxon>
    </lineage>
</organism>
<gene>
    <name evidence="6" type="ORF">MUN53_11235</name>
</gene>
<dbReference type="PROSITE" id="PS51379">
    <property type="entry name" value="4FE4S_FER_2"/>
    <property type="match status" value="2"/>
</dbReference>
<feature type="domain" description="4Fe-4S ferredoxin-type" evidence="5">
    <location>
        <begin position="184"/>
        <end position="213"/>
    </location>
</feature>
<evidence type="ECO:0000256" key="1">
    <source>
        <dbReference type="ARBA" id="ARBA00022485"/>
    </source>
</evidence>
<evidence type="ECO:0000256" key="4">
    <source>
        <dbReference type="ARBA" id="ARBA00023014"/>
    </source>
</evidence>